<protein>
    <submittedName>
        <fullName evidence="2">Uncharacterized protein</fullName>
    </submittedName>
</protein>
<name>A0A9P7KCQ2_9AGAR</name>
<reference evidence="2" key="1">
    <citation type="submission" date="2020-07" db="EMBL/GenBank/DDBJ databases">
        <authorList>
            <person name="Nieuwenhuis M."/>
            <person name="Van De Peppel L.J.J."/>
        </authorList>
    </citation>
    <scope>NUCLEOTIDE SEQUENCE</scope>
    <source>
        <strain evidence="2">AP01</strain>
        <tissue evidence="2">Mycelium</tissue>
    </source>
</reference>
<organism evidence="2 3">
    <name type="scientific">Asterophora parasitica</name>
    <dbReference type="NCBI Taxonomy" id="117018"/>
    <lineage>
        <taxon>Eukaryota</taxon>
        <taxon>Fungi</taxon>
        <taxon>Dikarya</taxon>
        <taxon>Basidiomycota</taxon>
        <taxon>Agaricomycotina</taxon>
        <taxon>Agaricomycetes</taxon>
        <taxon>Agaricomycetidae</taxon>
        <taxon>Agaricales</taxon>
        <taxon>Tricholomatineae</taxon>
        <taxon>Lyophyllaceae</taxon>
        <taxon>Asterophora</taxon>
    </lineage>
</organism>
<sequence length="326" mass="35955">MLVLPHRTRSTTLPSLVNTPMSAAQKPKPQQPLTTFALPDFKNGTAVMIQSCARLNLTPSGKAYSSLNYTPVADDMVLALQVQLYSTSESVHGDFAMFAHRGRLRQMAERARSGEGKSAVVGADTDIDAAAGEHVYWYGQEDDEARDGDEDDSHQMDTNTNTSATAPADSILRVPWARWGPRTTRWVDACGGHLDWTTCSWGARSILGFYHSTKFEPEEDVDDGWCEDRWFHVYDFNPYTVRKYRSTGGDRVDSAAVEREWGGGRGGGAGGAMYVEVVEDLIMLDGGVGCHLCASRCARQVGRREGRREPGRGQGWKLGKSSRRRA</sequence>
<dbReference type="AlphaFoldDB" id="A0A9P7KCQ2"/>
<gene>
    <name evidence="2" type="ORF">DXG03_001096</name>
</gene>
<feature type="region of interest" description="Disordered" evidence="1">
    <location>
        <begin position="143"/>
        <end position="167"/>
    </location>
</feature>
<keyword evidence="3" id="KW-1185">Reference proteome</keyword>
<evidence type="ECO:0000313" key="2">
    <source>
        <dbReference type="EMBL" id="KAG5647141.1"/>
    </source>
</evidence>
<evidence type="ECO:0000313" key="3">
    <source>
        <dbReference type="Proteomes" id="UP000775547"/>
    </source>
</evidence>
<dbReference type="OrthoDB" id="2751409at2759"/>
<comment type="caution">
    <text evidence="2">The sequence shown here is derived from an EMBL/GenBank/DDBJ whole genome shotgun (WGS) entry which is preliminary data.</text>
</comment>
<evidence type="ECO:0000256" key="1">
    <source>
        <dbReference type="SAM" id="MobiDB-lite"/>
    </source>
</evidence>
<feature type="region of interest" description="Disordered" evidence="1">
    <location>
        <begin position="304"/>
        <end position="326"/>
    </location>
</feature>
<accession>A0A9P7KCQ2</accession>
<feature type="compositionally biased region" description="Polar residues" evidence="1">
    <location>
        <begin position="156"/>
        <end position="165"/>
    </location>
</feature>
<dbReference type="Proteomes" id="UP000775547">
    <property type="component" value="Unassembled WGS sequence"/>
</dbReference>
<reference evidence="2" key="2">
    <citation type="submission" date="2021-10" db="EMBL/GenBank/DDBJ databases">
        <title>Phylogenomics reveals ancestral predisposition of the termite-cultivated fungus Termitomyces towards a domesticated lifestyle.</title>
        <authorList>
            <person name="Auxier B."/>
            <person name="Grum-Grzhimaylo A."/>
            <person name="Cardenas M.E."/>
            <person name="Lodge J.D."/>
            <person name="Laessoe T."/>
            <person name="Pedersen O."/>
            <person name="Smith M.E."/>
            <person name="Kuyper T.W."/>
            <person name="Franco-Molano E.A."/>
            <person name="Baroni T.J."/>
            <person name="Aanen D.K."/>
        </authorList>
    </citation>
    <scope>NUCLEOTIDE SEQUENCE</scope>
    <source>
        <strain evidence="2">AP01</strain>
        <tissue evidence="2">Mycelium</tissue>
    </source>
</reference>
<feature type="compositionally biased region" description="Acidic residues" evidence="1">
    <location>
        <begin position="143"/>
        <end position="152"/>
    </location>
</feature>
<dbReference type="EMBL" id="JABCKV010000012">
    <property type="protein sequence ID" value="KAG5647141.1"/>
    <property type="molecule type" value="Genomic_DNA"/>
</dbReference>
<proteinExistence type="predicted"/>